<feature type="domain" description="DUF302" evidence="2">
    <location>
        <begin position="55"/>
        <end position="116"/>
    </location>
</feature>
<feature type="signal peptide" evidence="1">
    <location>
        <begin position="1"/>
        <end position="20"/>
    </location>
</feature>
<dbReference type="PANTHER" id="PTHR38342:SF2">
    <property type="entry name" value="INNER MEMBRANE OR EXPORTED"/>
    <property type="match status" value="1"/>
</dbReference>
<dbReference type="PANTHER" id="PTHR38342">
    <property type="entry name" value="SLR5037 PROTEIN"/>
    <property type="match status" value="1"/>
</dbReference>
<gene>
    <name evidence="3" type="ORF">HELGO_WM865</name>
</gene>
<evidence type="ECO:0000313" key="3">
    <source>
        <dbReference type="EMBL" id="CAA6823032.1"/>
    </source>
</evidence>
<dbReference type="InterPro" id="IPR005180">
    <property type="entry name" value="DUF302"/>
</dbReference>
<feature type="chain" id="PRO_5028327695" description="DUF302 domain-containing protein" evidence="1">
    <location>
        <begin position="21"/>
        <end position="148"/>
    </location>
</feature>
<protein>
    <recommendedName>
        <fullName evidence="2">DUF302 domain-containing protein</fullName>
    </recommendedName>
</protein>
<dbReference type="Gene3D" id="3.30.310.70">
    <property type="entry name" value="TT1751-like domain"/>
    <property type="match status" value="1"/>
</dbReference>
<dbReference type="InterPro" id="IPR035923">
    <property type="entry name" value="TT1751-like_sf"/>
</dbReference>
<dbReference type="EMBL" id="CACVAS010000117">
    <property type="protein sequence ID" value="CAA6823032.1"/>
    <property type="molecule type" value="Genomic_DNA"/>
</dbReference>
<dbReference type="CDD" id="cd14797">
    <property type="entry name" value="DUF302"/>
    <property type="match status" value="1"/>
</dbReference>
<name>A0A6S6TQ96_9BACT</name>
<proteinExistence type="predicted"/>
<dbReference type="SUPFAM" id="SSF103247">
    <property type="entry name" value="TT1751-like"/>
    <property type="match status" value="1"/>
</dbReference>
<reference evidence="3" key="1">
    <citation type="submission" date="2020-01" db="EMBL/GenBank/DDBJ databases">
        <authorList>
            <person name="Meier V. D."/>
            <person name="Meier V D."/>
        </authorList>
    </citation>
    <scope>NUCLEOTIDE SEQUENCE</scope>
    <source>
        <strain evidence="3">HLG_WM_MAG_01</strain>
    </source>
</reference>
<sequence>MKKILLLTLSSLFITLHVQASDLIVKKGELSVEKTVEKITNMIEQKDGLGVFTIIDHKKNALNISMDMHKAQVIIFGNPRMGTKIMGQDPLAALDLPLKILVYSENNTTNIVYRDPQEWRKNFKLDSCTLIDRMSGALDKITTTASKK</sequence>
<keyword evidence="1" id="KW-0732">Signal</keyword>
<organism evidence="3">
    <name type="scientific">uncultured Sulfurovum sp</name>
    <dbReference type="NCBI Taxonomy" id="269237"/>
    <lineage>
        <taxon>Bacteria</taxon>
        <taxon>Pseudomonadati</taxon>
        <taxon>Campylobacterota</taxon>
        <taxon>Epsilonproteobacteria</taxon>
        <taxon>Campylobacterales</taxon>
        <taxon>Sulfurovaceae</taxon>
        <taxon>Sulfurovum</taxon>
        <taxon>environmental samples</taxon>
    </lineage>
</organism>
<evidence type="ECO:0000259" key="2">
    <source>
        <dbReference type="Pfam" id="PF03625"/>
    </source>
</evidence>
<dbReference type="AlphaFoldDB" id="A0A6S6TQ96"/>
<accession>A0A6S6TQ96</accession>
<dbReference type="Pfam" id="PF03625">
    <property type="entry name" value="DUF302"/>
    <property type="match status" value="1"/>
</dbReference>
<evidence type="ECO:0000256" key="1">
    <source>
        <dbReference type="SAM" id="SignalP"/>
    </source>
</evidence>